<evidence type="ECO:0000259" key="7">
    <source>
        <dbReference type="Pfam" id="PF02544"/>
    </source>
</evidence>
<gene>
    <name evidence="8" type="ORF">G4B88_013251</name>
</gene>
<dbReference type="PANTHER" id="PTHR14624:SF0">
    <property type="entry name" value="POLYPRENOL REDUCTASE"/>
    <property type="match status" value="1"/>
</dbReference>
<dbReference type="GO" id="GO:0006488">
    <property type="term" value="P:dolichol-linked oligosaccharide biosynthetic process"/>
    <property type="evidence" value="ECO:0007669"/>
    <property type="project" value="InterPro"/>
</dbReference>
<feature type="domain" description="3-oxo-5-alpha-steroid 4-dehydrogenase C-terminal" evidence="7">
    <location>
        <begin position="1129"/>
        <end position="1224"/>
    </location>
</feature>
<feature type="transmembrane region" description="Helical" evidence="6">
    <location>
        <begin position="161"/>
        <end position="183"/>
    </location>
</feature>
<keyword evidence="3 6" id="KW-0812">Transmembrane</keyword>
<feature type="transmembrane region" description="Helical" evidence="6">
    <location>
        <begin position="472"/>
        <end position="494"/>
    </location>
</feature>
<name>A0A7J6GZJ9_CANSA</name>
<feature type="transmembrane region" description="Helical" evidence="6">
    <location>
        <begin position="965"/>
        <end position="987"/>
    </location>
</feature>
<comment type="pathway">
    <text evidence="2">Protein modification; protein glycosylation.</text>
</comment>
<feature type="transmembrane region" description="Helical" evidence="6">
    <location>
        <begin position="1067"/>
        <end position="1092"/>
    </location>
</feature>
<protein>
    <recommendedName>
        <fullName evidence="7">3-oxo-5-alpha-steroid 4-dehydrogenase C-terminal domain-containing protein</fullName>
    </recommendedName>
</protein>
<keyword evidence="4 6" id="KW-1133">Transmembrane helix</keyword>
<feature type="transmembrane region" description="Helical" evidence="6">
    <location>
        <begin position="12"/>
        <end position="40"/>
    </location>
</feature>
<evidence type="ECO:0000313" key="8">
    <source>
        <dbReference type="EMBL" id="KAF4388414.1"/>
    </source>
</evidence>
<feature type="transmembrane region" description="Helical" evidence="6">
    <location>
        <begin position="1422"/>
        <end position="1440"/>
    </location>
</feature>
<evidence type="ECO:0000256" key="4">
    <source>
        <dbReference type="ARBA" id="ARBA00022989"/>
    </source>
</evidence>
<feature type="domain" description="3-oxo-5-alpha-steroid 4-dehydrogenase C-terminal" evidence="7">
    <location>
        <begin position="1368"/>
        <end position="1465"/>
    </location>
</feature>
<evidence type="ECO:0000256" key="1">
    <source>
        <dbReference type="ARBA" id="ARBA00004127"/>
    </source>
</evidence>
<feature type="domain" description="3-oxo-5-alpha-steroid 4-dehydrogenase C-terminal" evidence="7">
    <location>
        <begin position="653"/>
        <end position="747"/>
    </location>
</feature>
<dbReference type="GO" id="GO:0005783">
    <property type="term" value="C:endoplasmic reticulum"/>
    <property type="evidence" value="ECO:0007669"/>
    <property type="project" value="TreeGrafter"/>
</dbReference>
<organism evidence="8 9">
    <name type="scientific">Cannabis sativa</name>
    <name type="common">Hemp</name>
    <name type="synonym">Marijuana</name>
    <dbReference type="NCBI Taxonomy" id="3483"/>
    <lineage>
        <taxon>Eukaryota</taxon>
        <taxon>Viridiplantae</taxon>
        <taxon>Streptophyta</taxon>
        <taxon>Embryophyta</taxon>
        <taxon>Tracheophyta</taxon>
        <taxon>Spermatophyta</taxon>
        <taxon>Magnoliopsida</taxon>
        <taxon>eudicotyledons</taxon>
        <taxon>Gunneridae</taxon>
        <taxon>Pentapetalae</taxon>
        <taxon>rosids</taxon>
        <taxon>fabids</taxon>
        <taxon>Rosales</taxon>
        <taxon>Cannabaceae</taxon>
        <taxon>Cannabis</taxon>
    </lineage>
</organism>
<feature type="transmembrane region" description="Helical" evidence="6">
    <location>
        <begin position="1120"/>
        <end position="1143"/>
    </location>
</feature>
<feature type="transmembrane region" description="Helical" evidence="6">
    <location>
        <begin position="1175"/>
        <end position="1194"/>
    </location>
</feature>
<evidence type="ECO:0000256" key="3">
    <source>
        <dbReference type="ARBA" id="ARBA00022692"/>
    </source>
</evidence>
<keyword evidence="9" id="KW-1185">Reference proteome</keyword>
<feature type="transmembrane region" description="Helical" evidence="6">
    <location>
        <begin position="295"/>
        <end position="313"/>
    </location>
</feature>
<accession>A0A7J6GZJ9</accession>
<feature type="transmembrane region" description="Helical" evidence="6">
    <location>
        <begin position="699"/>
        <end position="718"/>
    </location>
</feature>
<sequence length="1465" mass="166996">MELELVWLLRAAWIAGTLPILVASIPSSRLSSVHGLLLDFAKRGKIMSSSSKRFTLPQKYFGHFYAVASVWTTFLLVATWMYAYKTVPIVSKPFHYSTFASQIAGGSQIFSWLQSHTAPVEYKYSVWRSVFLLLLMDVQVLRRLYETIYVFNYSSSARMHILGYLTGFFFYTAGPLSLCCNCIPEVYKFVLNGVAEFIVIGKNRMPAFELDWWEFVIPLVKLGWLQWIGAAIFFWGWIHQLRCHAILGSLRENKAQADEYVIPHGDWFKIVSSPHYLAEIVLYFGVLIASGGRDLTIWLLFIFVVANLVFAAAETHRWLIGSKFLVQSFDKIHVLFDSNNTLALEVHSNPVYGDSAEAYSRPNPQRQYQYALWPQGSEQGINPDNLTEASSNYPYRPQGHVHALFSSGYWSNMELELVWLLRAAWIAGTLPILVASIPSSRLSSVHGLLLDFAKRGKIMSSSSKRFTLPQKYFGHFYAVASVWTTFLLVSTWMYAYKTVPIVSKPFHYSTFASQIAGGSQIFSWLQSHTAPVEYKYSVWRSVFLLLLMDVQVLRRLYETIYVFNYSSSARMHILGYLTGFFILLSVFCSITFVIFLASFYTAGPLSLCCNCIPEVYKFVLNGVAEFIVIGKNRMPAFELDWWEFVIPLVKLGWLQWIGAAIFFWGWIHQLRCHAILGSLRENKAQADEYVIPHGDWFKIVSSPHYLAEIVLYFGVLIASGGRDLTIWLLFIFVVANLVFAAAETHRCRIALNSPSKNDLRHTFVLTWRIGSSRHEIEPNNSVLAVAPPKGVRLDFGVVDIMHKTFIMLLAHLIPMLRTRPMETSSSIACQVVSKDMVVSISSTPSSSKRQYQYALWPQGSEQGTNPDNLNEASSDYLYRPQGHVHGQNSKAAIKTTLFSSGYWSNMELELVWLLRAAWIAGTLPILVASIPSSRLSSVHGLLLDFAKRGKIMSSSSKRFTLPQKYFGHFYAVASVWTTFLLVATWMYAYKTVPIVSKPFHYSTFASQIAGGSQIFSWLQSHTAPVEYKYSVWRSVFLLLLMDVQVLRRLYETIYVFNYSSSARMHILGYLTGFFFYTAGPLSLCCNCIPEVYKFVLNGVAEFIVIGKNRMPAFELDWWEFVIPLVKLGWLQWIGAAIFFWGWIHQLRCHAILGSLRENKAQADEYVIPHGDWFKIVSSPHYLAEIVLYFGVLIASGGRDLTIWLLFIFVVANLVFAAAETHRWLIGSKFLVQSFDKIHVLFEFHKRIALEVRVSFDLIHIRLDFGRQYQYALWPQGSEQGTNPDNLNEASSDYLYRPQGHVHGQNSKAAIKTTLFSSGYWSNMELELVWLLRAAWIAGTLPILVASIPSSRLSSVHGLLLDFAKRGKIMSSSSKGSLRENKAQADEYVIPHGDWFKIVSSPHYLAEIVLYFGVLIASGGRDLTIWLLFIFVVANLVFAAAETHRWYLRKFENYPRNRLAIIPFVY</sequence>
<feature type="transmembrane region" description="Helical" evidence="6">
    <location>
        <begin position="724"/>
        <end position="742"/>
    </location>
</feature>
<dbReference type="GO" id="GO:0003865">
    <property type="term" value="F:3-oxo-5-alpha-steroid 4-dehydrogenase activity"/>
    <property type="evidence" value="ECO:0007669"/>
    <property type="project" value="TreeGrafter"/>
</dbReference>
<dbReference type="InterPro" id="IPR039698">
    <property type="entry name" value="Dfg10/SRD5A3"/>
</dbReference>
<feature type="transmembrane region" description="Helical" evidence="6">
    <location>
        <begin position="537"/>
        <end position="553"/>
    </location>
</feature>
<dbReference type="PROSITE" id="PS50244">
    <property type="entry name" value="S5A_REDUCTASE"/>
    <property type="match status" value="4"/>
</dbReference>
<dbReference type="UniPathway" id="UPA00378"/>
<evidence type="ECO:0000256" key="2">
    <source>
        <dbReference type="ARBA" id="ARBA00004922"/>
    </source>
</evidence>
<dbReference type="Pfam" id="PF02544">
    <property type="entry name" value="Steroid_dh"/>
    <property type="match status" value="4"/>
</dbReference>
<evidence type="ECO:0000313" key="9">
    <source>
        <dbReference type="Proteomes" id="UP000583929"/>
    </source>
</evidence>
<keyword evidence="5 6" id="KW-0472">Membrane</keyword>
<dbReference type="EMBL" id="JAATIQ010000074">
    <property type="protein sequence ID" value="KAF4388414.1"/>
    <property type="molecule type" value="Genomic_DNA"/>
</dbReference>
<feature type="transmembrane region" description="Helical" evidence="6">
    <location>
        <begin position="573"/>
        <end position="597"/>
    </location>
</feature>
<evidence type="ECO:0000256" key="5">
    <source>
        <dbReference type="ARBA" id="ARBA00023136"/>
    </source>
</evidence>
<feature type="domain" description="3-oxo-5-alpha-steroid 4-dehydrogenase C-terminal" evidence="7">
    <location>
        <begin position="224"/>
        <end position="319"/>
    </location>
</feature>
<dbReference type="InterPro" id="IPR001104">
    <property type="entry name" value="3-oxo-5_a-steroid_4-DH_C"/>
</dbReference>
<feature type="transmembrane region" description="Helical" evidence="6">
    <location>
        <begin position="212"/>
        <end position="238"/>
    </location>
</feature>
<comment type="caution">
    <text evidence="8">The sequence shown here is derived from an EMBL/GenBank/DDBJ whole genome shotgun (WGS) entry which is preliminary data.</text>
</comment>
<feature type="transmembrane region" description="Helical" evidence="6">
    <location>
        <begin position="60"/>
        <end position="82"/>
    </location>
</feature>
<feature type="transmembrane region" description="Helical" evidence="6">
    <location>
        <begin position="644"/>
        <end position="667"/>
    </location>
</feature>
<dbReference type="GO" id="GO:0016095">
    <property type="term" value="P:polyprenol catabolic process"/>
    <property type="evidence" value="ECO:0007669"/>
    <property type="project" value="TreeGrafter"/>
</dbReference>
<dbReference type="Gene3D" id="1.20.120.1630">
    <property type="match status" value="3"/>
</dbReference>
<comment type="subcellular location">
    <subcellularLocation>
        <location evidence="1">Endomembrane system</location>
        <topology evidence="1">Multi-pass membrane protein</topology>
    </subcellularLocation>
</comment>
<proteinExistence type="predicted"/>
<dbReference type="Proteomes" id="UP000583929">
    <property type="component" value="Unassembled WGS sequence"/>
</dbReference>
<reference evidence="8 9" key="1">
    <citation type="journal article" date="2020" name="bioRxiv">
        <title>Sequence and annotation of 42 cannabis genomes reveals extensive copy number variation in cannabinoid synthesis and pathogen resistance genes.</title>
        <authorList>
            <person name="Mckernan K.J."/>
            <person name="Helbert Y."/>
            <person name="Kane L.T."/>
            <person name="Ebling H."/>
            <person name="Zhang L."/>
            <person name="Liu B."/>
            <person name="Eaton Z."/>
            <person name="Mclaughlin S."/>
            <person name="Kingan S."/>
            <person name="Baybayan P."/>
            <person name="Concepcion G."/>
            <person name="Jordan M."/>
            <person name="Riva A."/>
            <person name="Barbazuk W."/>
            <person name="Harkins T."/>
        </authorList>
    </citation>
    <scope>NUCLEOTIDE SEQUENCE [LARGE SCALE GENOMIC DNA]</scope>
    <source>
        <strain evidence="9">cv. Jamaican Lion 4</strain>
        <tissue evidence="8">Leaf</tissue>
    </source>
</reference>
<evidence type="ECO:0000256" key="6">
    <source>
        <dbReference type="SAM" id="Phobius"/>
    </source>
</evidence>
<feature type="transmembrane region" description="Helical" evidence="6">
    <location>
        <begin position="1200"/>
        <end position="1218"/>
    </location>
</feature>
<dbReference type="PANTHER" id="PTHR14624">
    <property type="entry name" value="DFG10 PROTEIN"/>
    <property type="match status" value="1"/>
</dbReference>